<dbReference type="STRING" id="106370.Francci3_1829"/>
<proteinExistence type="predicted"/>
<gene>
    <name evidence="2" type="ordered locus">Francci3_1829</name>
</gene>
<reference evidence="2" key="1">
    <citation type="submission" date="2006-01" db="EMBL/GenBank/DDBJ databases">
        <authorList>
            <consortium name="US DOE Joint Genome Institute"/>
            <person name="Copeland A."/>
            <person name="Lucas S."/>
            <person name="Lapidus A."/>
            <person name="Barry K."/>
            <person name="Detter J.C."/>
            <person name="Glavina T."/>
            <person name="Hammon N."/>
            <person name="Israni S."/>
            <person name="Pitluck S."/>
            <person name="Goltsman E."/>
            <person name="Martinez M."/>
            <person name="Schmutz J."/>
            <person name="Larimer F."/>
            <person name="Land M."/>
            <person name="Kyrpides N."/>
            <person name="Lykidis A."/>
            <person name="Francino P."/>
            <person name="Benson D.R."/>
            <person name="Huang Y."/>
            <person name="Mastronunzio J."/>
            <person name="Bickhart D."/>
            <person name="Niemann J."/>
            <person name="Rawnsley T."/>
            <person name="Tisa L.S."/>
            <person name="Richardson P."/>
        </authorList>
    </citation>
    <scope>NUCLEOTIDE SEQUENCE</scope>
    <source>
        <strain evidence="2">CcI3</strain>
    </source>
</reference>
<protein>
    <recommendedName>
        <fullName evidence="1">HTH cro/C1-type domain-containing protein</fullName>
    </recommendedName>
</protein>
<dbReference type="eggNOG" id="COG1476">
    <property type="taxonomic scope" value="Bacteria"/>
</dbReference>
<reference evidence="2" key="2">
    <citation type="journal article" date="2007" name="Genome Res.">
        <title>Genome characteristics of facultatively symbiotic Frankia sp. strains reflect host range and host plant biogeography.</title>
        <authorList>
            <person name="Normand P."/>
            <person name="Lapierre P."/>
            <person name="Tisa L.S."/>
            <person name="Gogarten J.P."/>
            <person name="Alloisio N."/>
            <person name="Bagnarol E."/>
            <person name="Bassi C.A."/>
            <person name="Berry A.M."/>
            <person name="Bickhart D.M."/>
            <person name="Choisne N."/>
            <person name="Couloux A."/>
            <person name="Cournoyer B."/>
            <person name="Cruveiller S."/>
            <person name="Daubin V."/>
            <person name="Demange N."/>
            <person name="Francino M.P."/>
            <person name="Goltsman E."/>
            <person name="Huang Y."/>
            <person name="Kopp O.R."/>
            <person name="Labarre L."/>
            <person name="Lapidus A."/>
            <person name="Lavire C."/>
            <person name="Marechal J."/>
            <person name="Martinez M."/>
            <person name="Mastronunzio J.E."/>
            <person name="Mullin B.C."/>
            <person name="Niemann J."/>
            <person name="Pujic P."/>
            <person name="Rawnsley T."/>
            <person name="Rouy Z."/>
            <person name="Schenowitz C."/>
            <person name="Sellstedt A."/>
            <person name="Tavares F."/>
            <person name="Tomkins J.P."/>
            <person name="Vallenet D."/>
            <person name="Valverde C."/>
            <person name="Wall L.G."/>
            <person name="Wang Y."/>
            <person name="Medigue C."/>
            <person name="Benson D.R."/>
        </authorList>
    </citation>
    <scope>NUCLEOTIDE SEQUENCE [LARGE SCALE GENOMIC DNA]</scope>
    <source>
        <strain evidence="2">CcI3</strain>
    </source>
</reference>
<dbReference type="HOGENOM" id="CLU_037937_1_0_11"/>
<dbReference type="Proteomes" id="UP000001937">
    <property type="component" value="Chromosome"/>
</dbReference>
<dbReference type="PROSITE" id="PS50943">
    <property type="entry name" value="HTH_CROC1"/>
    <property type="match status" value="1"/>
</dbReference>
<accession>Q2JBY7</accession>
<sequence>MSRSSRRAEQDELRARMRAAGMSHDEIAVEFARRYGYRPRAAHRHAHGWSQVQAAGHINSHAAQVGLDPRGAAPMDGPRLSELENWPLPNNRRRPTPQLLALLAEVYGTNIHNLIDLDDREHMPPADMLVITTTRQDARPTPPTGSPVNLALPAAPCFSPTAPCVQSGRGHGAARGLRLDGPAGSMEWVDALGRRGFTLLAGSAVVAGLAGAGRARHVDPALISYFDGQLQGHYHADMLLGAGALIGTVASQYEVITQLLDAADGSTRRGLAKVGSSFAAFAAWLWLDAGDAVAAMRCHDAALELAHRCGERDAVACALVDRAMAFTDLGNAAAVIDLCQAALGDARQLAPEVQVFALQQQAHGASLRGDRRQVDLLLDQAGRLVEHVEVEEYGTACRRTDGYVEVQRATCYGRLGLADDADRLWQQIIPAAPASARRDVGVWSARHAVAAARQGEPERAVDLTRQASALAVETGSARARRELAAVAAAMAPWRAHPLGQELADVLTPFTTDETGREHG</sequence>
<dbReference type="InterPro" id="IPR001387">
    <property type="entry name" value="Cro/C1-type_HTH"/>
</dbReference>
<dbReference type="EMBL" id="CP000249">
    <property type="protein sequence ID" value="ABD11205.1"/>
    <property type="molecule type" value="Genomic_DNA"/>
</dbReference>
<dbReference type="SUPFAM" id="SSF48452">
    <property type="entry name" value="TPR-like"/>
    <property type="match status" value="1"/>
</dbReference>
<dbReference type="OrthoDB" id="3217612at2"/>
<evidence type="ECO:0000313" key="3">
    <source>
        <dbReference type="Proteomes" id="UP000001937"/>
    </source>
</evidence>
<feature type="domain" description="HTH cro/C1-type" evidence="1">
    <location>
        <begin position="90"/>
        <end position="114"/>
    </location>
</feature>
<dbReference type="RefSeq" id="WP_011436265.1">
    <property type="nucleotide sequence ID" value="NC_007777.1"/>
</dbReference>
<dbReference type="KEGG" id="fra:Francci3_1829"/>
<dbReference type="InterPro" id="IPR011990">
    <property type="entry name" value="TPR-like_helical_dom_sf"/>
</dbReference>
<evidence type="ECO:0000313" key="2">
    <source>
        <dbReference type="EMBL" id="ABD11205.1"/>
    </source>
</evidence>
<keyword evidence="3" id="KW-1185">Reference proteome</keyword>
<dbReference type="PhylomeDB" id="Q2JBY7"/>
<dbReference type="AlphaFoldDB" id="Q2JBY7"/>
<name>Q2JBY7_FRACC</name>
<dbReference type="Gene3D" id="1.25.40.10">
    <property type="entry name" value="Tetratricopeptide repeat domain"/>
    <property type="match status" value="1"/>
</dbReference>
<organism evidence="2 3">
    <name type="scientific">Frankia casuarinae (strain DSM 45818 / CECT 9043 / HFP020203 / CcI3)</name>
    <dbReference type="NCBI Taxonomy" id="106370"/>
    <lineage>
        <taxon>Bacteria</taxon>
        <taxon>Bacillati</taxon>
        <taxon>Actinomycetota</taxon>
        <taxon>Actinomycetes</taxon>
        <taxon>Frankiales</taxon>
        <taxon>Frankiaceae</taxon>
        <taxon>Frankia</taxon>
    </lineage>
</organism>
<evidence type="ECO:0000259" key="1">
    <source>
        <dbReference type="PROSITE" id="PS50943"/>
    </source>
</evidence>